<sequence>MTGLQWNPPDGVAGGYDQYGYATSGQAENESDVTVLSLTVTPEAARALLALLIGVHRKREKLHNPKEER</sequence>
<protein>
    <submittedName>
        <fullName evidence="2">Uncharacterized protein</fullName>
    </submittedName>
</protein>
<feature type="region of interest" description="Disordered" evidence="1">
    <location>
        <begin position="1"/>
        <end position="23"/>
    </location>
</feature>
<evidence type="ECO:0000313" key="2">
    <source>
        <dbReference type="EMBL" id="SDT14246.1"/>
    </source>
</evidence>
<evidence type="ECO:0000256" key="1">
    <source>
        <dbReference type="SAM" id="MobiDB-lite"/>
    </source>
</evidence>
<dbReference type="AlphaFoldDB" id="A0A1H1XZR1"/>
<dbReference type="EMBL" id="LT629758">
    <property type="protein sequence ID" value="SDT14246.1"/>
    <property type="molecule type" value="Genomic_DNA"/>
</dbReference>
<accession>A0A1H1XZR1</accession>
<keyword evidence="3" id="KW-1185">Reference proteome</keyword>
<reference evidence="2 3" key="1">
    <citation type="submission" date="2016-10" db="EMBL/GenBank/DDBJ databases">
        <authorList>
            <person name="de Groot N.N."/>
        </authorList>
    </citation>
    <scope>NUCLEOTIDE SEQUENCE [LARGE SCALE GENOMIC DNA]</scope>
    <source>
        <strain evidence="2 3">DSM 43941</strain>
    </source>
</reference>
<proteinExistence type="predicted"/>
<gene>
    <name evidence="2" type="ORF">SAMN04489716_2636</name>
</gene>
<organism evidence="2 3">
    <name type="scientific">Actinoplanes derwentensis</name>
    <dbReference type="NCBI Taxonomy" id="113562"/>
    <lineage>
        <taxon>Bacteria</taxon>
        <taxon>Bacillati</taxon>
        <taxon>Actinomycetota</taxon>
        <taxon>Actinomycetes</taxon>
        <taxon>Micromonosporales</taxon>
        <taxon>Micromonosporaceae</taxon>
        <taxon>Actinoplanes</taxon>
    </lineage>
</organism>
<evidence type="ECO:0000313" key="3">
    <source>
        <dbReference type="Proteomes" id="UP000198688"/>
    </source>
</evidence>
<name>A0A1H1XZR1_9ACTN</name>
<dbReference type="Proteomes" id="UP000198688">
    <property type="component" value="Chromosome I"/>
</dbReference>